<evidence type="ECO:0000313" key="2">
    <source>
        <dbReference type="EMBL" id="SDF28741.1"/>
    </source>
</evidence>
<comment type="caution">
    <text evidence="2">The sequence shown here is derived from an EMBL/GenBank/DDBJ whole genome shotgun (WGS) entry which is preliminary data.</text>
</comment>
<keyword evidence="2" id="KW-0808">Transferase</keyword>
<accession>A0ABY0NCP7</accession>
<dbReference type="RefSeq" id="WP_091855502.1">
    <property type="nucleotide sequence ID" value="NZ_FNBZ01000001.1"/>
</dbReference>
<dbReference type="InterPro" id="IPR013216">
    <property type="entry name" value="Methyltransf_11"/>
</dbReference>
<keyword evidence="2" id="KW-0489">Methyltransferase</keyword>
<dbReference type="Pfam" id="PF08241">
    <property type="entry name" value="Methyltransf_11"/>
    <property type="match status" value="1"/>
</dbReference>
<dbReference type="PANTHER" id="PTHR43591:SF24">
    <property type="entry name" value="2-METHOXY-6-POLYPRENYL-1,4-BENZOQUINOL METHYLASE, MITOCHONDRIAL"/>
    <property type="match status" value="1"/>
</dbReference>
<organism evidence="2 3">
    <name type="scientific">Bosea robiniae</name>
    <dbReference type="NCBI Taxonomy" id="1036780"/>
    <lineage>
        <taxon>Bacteria</taxon>
        <taxon>Pseudomonadati</taxon>
        <taxon>Pseudomonadota</taxon>
        <taxon>Alphaproteobacteria</taxon>
        <taxon>Hyphomicrobiales</taxon>
        <taxon>Boseaceae</taxon>
        <taxon>Bosea</taxon>
    </lineage>
</organism>
<dbReference type="PANTHER" id="PTHR43591">
    <property type="entry name" value="METHYLTRANSFERASE"/>
    <property type="match status" value="1"/>
</dbReference>
<dbReference type="GO" id="GO:0008168">
    <property type="term" value="F:methyltransferase activity"/>
    <property type="evidence" value="ECO:0007669"/>
    <property type="project" value="UniProtKB-KW"/>
</dbReference>
<evidence type="ECO:0000313" key="3">
    <source>
        <dbReference type="Proteomes" id="UP000199468"/>
    </source>
</evidence>
<dbReference type="CDD" id="cd02440">
    <property type="entry name" value="AdoMet_MTases"/>
    <property type="match status" value="1"/>
</dbReference>
<gene>
    <name evidence="2" type="ORF">SAMN05421844_101254</name>
</gene>
<dbReference type="GO" id="GO:0032259">
    <property type="term" value="P:methylation"/>
    <property type="evidence" value="ECO:0007669"/>
    <property type="project" value="UniProtKB-KW"/>
</dbReference>
<dbReference type="InterPro" id="IPR029063">
    <property type="entry name" value="SAM-dependent_MTases_sf"/>
</dbReference>
<dbReference type="Gene3D" id="3.40.50.150">
    <property type="entry name" value="Vaccinia Virus protein VP39"/>
    <property type="match status" value="1"/>
</dbReference>
<evidence type="ECO:0000259" key="1">
    <source>
        <dbReference type="Pfam" id="PF08241"/>
    </source>
</evidence>
<reference evidence="2 3" key="1">
    <citation type="submission" date="2016-10" db="EMBL/GenBank/DDBJ databases">
        <authorList>
            <person name="Varghese N."/>
            <person name="Submissions S."/>
        </authorList>
    </citation>
    <scope>NUCLEOTIDE SEQUENCE [LARGE SCALE GENOMIC DNA]</scope>
    <source>
        <strain evidence="2 3">DSM 26672</strain>
    </source>
</reference>
<keyword evidence="3" id="KW-1185">Reference proteome</keyword>
<sequence length="272" mass="29306">MEATDKVFAGPVPQIYDRLLVPLIFKPYAEDLAARVMAGDPRRILEVAAGTGALTQEMAARLDGGSIVATDLNPAMLDLAAARFPNDGRITCRQADALDLPFADESFDTVTCQFGAMFFPDKAKGYAEARRVLKPGGRFLFNVWDAVESNDFTAVMLDALAELFPRDPPRFLARTPHGYHDVGTIELDIMSGGFPRPEIERVEKRSRADSAADVAIGLCQGTPMRGEIEARGTPELGAVTEAVAKALERRFGSGTIEGALSAFVVSARKAEA</sequence>
<name>A0ABY0NCP7_9HYPH</name>
<protein>
    <submittedName>
        <fullName evidence="2">Methyltransferase domain-containing protein</fullName>
    </submittedName>
</protein>
<feature type="domain" description="Methyltransferase type 11" evidence="1">
    <location>
        <begin position="45"/>
        <end position="141"/>
    </location>
</feature>
<dbReference type="SUPFAM" id="SSF53335">
    <property type="entry name" value="S-adenosyl-L-methionine-dependent methyltransferases"/>
    <property type="match status" value="1"/>
</dbReference>
<dbReference type="EMBL" id="FNBZ01000001">
    <property type="protein sequence ID" value="SDF28741.1"/>
    <property type="molecule type" value="Genomic_DNA"/>
</dbReference>
<proteinExistence type="predicted"/>
<dbReference type="Proteomes" id="UP000199468">
    <property type="component" value="Unassembled WGS sequence"/>
</dbReference>